<evidence type="ECO:0000256" key="6">
    <source>
        <dbReference type="HAMAP-Rule" id="MF_00267"/>
    </source>
</evidence>
<dbReference type="Proteomes" id="UP000602284">
    <property type="component" value="Unassembled WGS sequence"/>
</dbReference>
<keyword evidence="2 6" id="KW-0132">Cell division</keyword>
<evidence type="ECO:0000256" key="1">
    <source>
        <dbReference type="ARBA" id="ARBA00006291"/>
    </source>
</evidence>
<dbReference type="PANTHER" id="PTHR34108">
    <property type="entry name" value="SEPTUM SITE-DETERMINING PROTEIN MINC"/>
    <property type="match status" value="1"/>
</dbReference>
<dbReference type="Gene3D" id="2.160.20.70">
    <property type="match status" value="1"/>
</dbReference>
<dbReference type="InterPro" id="IPR016098">
    <property type="entry name" value="CAP/MinC_C"/>
</dbReference>
<evidence type="ECO:0000256" key="4">
    <source>
        <dbReference type="ARBA" id="ARBA00023306"/>
    </source>
</evidence>
<dbReference type="Pfam" id="PF03775">
    <property type="entry name" value="MinC_C"/>
    <property type="match status" value="1"/>
</dbReference>
<dbReference type="InterPro" id="IPR055219">
    <property type="entry name" value="MinC_N_1"/>
</dbReference>
<feature type="domain" description="Septum formation inhibitor MinC C-terminal" evidence="7">
    <location>
        <begin position="112"/>
        <end position="214"/>
    </location>
</feature>
<dbReference type="Gene3D" id="3.30.160.540">
    <property type="match status" value="1"/>
</dbReference>
<accession>A0ABS1J9U6</accession>
<keyword evidence="3 6" id="KW-0717">Septation</keyword>
<dbReference type="InterPro" id="IPR013033">
    <property type="entry name" value="MinC"/>
</dbReference>
<evidence type="ECO:0000256" key="2">
    <source>
        <dbReference type="ARBA" id="ARBA00022618"/>
    </source>
</evidence>
<dbReference type="NCBIfam" id="TIGR01222">
    <property type="entry name" value="minC"/>
    <property type="match status" value="1"/>
</dbReference>
<feature type="domain" description="Septum site-determining protein MinC N-terminal" evidence="8">
    <location>
        <begin position="16"/>
        <end position="93"/>
    </location>
</feature>
<evidence type="ECO:0000256" key="3">
    <source>
        <dbReference type="ARBA" id="ARBA00023210"/>
    </source>
</evidence>
<dbReference type="SUPFAM" id="SSF63848">
    <property type="entry name" value="Cell-division inhibitor MinC, C-terminal domain"/>
    <property type="match status" value="1"/>
</dbReference>
<comment type="function">
    <text evidence="6">Cell division inhibitor that blocks the formation of polar Z ring septums. Rapidly oscillates between the poles of the cell to destabilize FtsZ filaments that have formed before they mature into polar Z rings. Prevents FtsZ polymerization.</text>
</comment>
<organism evidence="9 10">
    <name type="scientific">Tumebacillus amylolyticus</name>
    <dbReference type="NCBI Taxonomy" id="2801339"/>
    <lineage>
        <taxon>Bacteria</taxon>
        <taxon>Bacillati</taxon>
        <taxon>Bacillota</taxon>
        <taxon>Bacilli</taxon>
        <taxon>Bacillales</taxon>
        <taxon>Alicyclobacillaceae</taxon>
        <taxon>Tumebacillus</taxon>
    </lineage>
</organism>
<dbReference type="RefSeq" id="WP_201634670.1">
    <property type="nucleotide sequence ID" value="NZ_JAEQNB010000003.1"/>
</dbReference>
<evidence type="ECO:0000259" key="8">
    <source>
        <dbReference type="Pfam" id="PF22642"/>
    </source>
</evidence>
<dbReference type="EMBL" id="JAEQNB010000003">
    <property type="protein sequence ID" value="MBL0387052.1"/>
    <property type="molecule type" value="Genomic_DNA"/>
</dbReference>
<evidence type="ECO:0000259" key="7">
    <source>
        <dbReference type="Pfam" id="PF03775"/>
    </source>
</evidence>
<keyword evidence="10" id="KW-1185">Reference proteome</keyword>
<reference evidence="9 10" key="1">
    <citation type="submission" date="2021-01" db="EMBL/GenBank/DDBJ databases">
        <title>Tumebacillus sp. strain ITR2 16S ribosomal RNA gene Genome sequencing and assembly.</title>
        <authorList>
            <person name="Kang M."/>
        </authorList>
    </citation>
    <scope>NUCLEOTIDE SEQUENCE [LARGE SCALE GENOMIC DNA]</scope>
    <source>
        <strain evidence="9 10">ITR2</strain>
    </source>
</reference>
<evidence type="ECO:0000313" key="9">
    <source>
        <dbReference type="EMBL" id="MBL0387052.1"/>
    </source>
</evidence>
<protein>
    <recommendedName>
        <fullName evidence="6">Probable septum site-determining protein MinC</fullName>
    </recommendedName>
</protein>
<comment type="subunit">
    <text evidence="5 6">Interacts with MinD and FtsZ.</text>
</comment>
<comment type="similarity">
    <text evidence="1 6">Belongs to the MinC family.</text>
</comment>
<dbReference type="PANTHER" id="PTHR34108:SF1">
    <property type="entry name" value="SEPTUM SITE-DETERMINING PROTEIN MINC"/>
    <property type="match status" value="1"/>
</dbReference>
<dbReference type="InterPro" id="IPR036145">
    <property type="entry name" value="MinC_C_sf"/>
</dbReference>
<proteinExistence type="inferred from homology"/>
<dbReference type="Pfam" id="PF22642">
    <property type="entry name" value="MinC_N_1"/>
    <property type="match status" value="1"/>
</dbReference>
<comment type="caution">
    <text evidence="9">The sequence shown here is derived from an EMBL/GenBank/DDBJ whole genome shotgun (WGS) entry which is preliminary data.</text>
</comment>
<dbReference type="InterPro" id="IPR005526">
    <property type="entry name" value="Septum_form_inhib_MinC_C"/>
</dbReference>
<keyword evidence="4 6" id="KW-0131">Cell cycle</keyword>
<evidence type="ECO:0000256" key="5">
    <source>
        <dbReference type="ARBA" id="ARBA00046874"/>
    </source>
</evidence>
<gene>
    <name evidence="6 9" type="primary">minC</name>
    <name evidence="9" type="ORF">JJB07_10355</name>
</gene>
<sequence length="232" mass="25888">MGHQTGCELNRTRTPVTIKGIRDGLVFILHDQCSFEEIVEDLEDKLNGSHRQLLTGPLVRVTLQSGMRMLTEQEQETIRDALASHGNLIIQEFQSTAEQLLKSSAVKPPLLYHGTVRSGQIIEHEGDIVIIGDINPGGQVLASGDIYVMGTLRGLAHAGCRGNERAIIAAVFFQPTQLRICDVISRSPDLTREQQRELTGTEMEFAYLRDGQMAVDKMNHLYSIRPRENERA</sequence>
<name>A0ABS1J9U6_9BACL</name>
<dbReference type="HAMAP" id="MF_00267">
    <property type="entry name" value="MinC"/>
    <property type="match status" value="1"/>
</dbReference>
<evidence type="ECO:0000313" key="10">
    <source>
        <dbReference type="Proteomes" id="UP000602284"/>
    </source>
</evidence>